<dbReference type="PANTHER" id="PTHR33640:SF8">
    <property type="entry name" value="TRANSMEMBRANE PROTEIN"/>
    <property type="match status" value="1"/>
</dbReference>
<evidence type="ECO:0000313" key="3">
    <source>
        <dbReference type="Proteomes" id="UP000541444"/>
    </source>
</evidence>
<keyword evidence="1" id="KW-1133">Transmembrane helix</keyword>
<keyword evidence="1" id="KW-0472">Membrane</keyword>
<name>A0A7J7NHN1_9MAGN</name>
<reference evidence="2 3" key="1">
    <citation type="journal article" date="2020" name="IScience">
        <title>Genome Sequencing of the Endangered Kingdonia uniflora (Circaeasteraceae, Ranunculales) Reveals Potential Mechanisms of Evolutionary Specialization.</title>
        <authorList>
            <person name="Sun Y."/>
            <person name="Deng T."/>
            <person name="Zhang A."/>
            <person name="Moore M.J."/>
            <person name="Landis J.B."/>
            <person name="Lin N."/>
            <person name="Zhang H."/>
            <person name="Zhang X."/>
            <person name="Huang J."/>
            <person name="Zhang X."/>
            <person name="Sun H."/>
            <person name="Wang H."/>
        </authorList>
    </citation>
    <scope>NUCLEOTIDE SEQUENCE [LARGE SCALE GENOMIC DNA]</scope>
    <source>
        <strain evidence="2">TB1705</strain>
        <tissue evidence="2">Leaf</tissue>
    </source>
</reference>
<comment type="caution">
    <text evidence="2">The sequence shown here is derived from an EMBL/GenBank/DDBJ whole genome shotgun (WGS) entry which is preliminary data.</text>
</comment>
<accession>A0A7J7NHN1</accession>
<organism evidence="2 3">
    <name type="scientific">Kingdonia uniflora</name>
    <dbReference type="NCBI Taxonomy" id="39325"/>
    <lineage>
        <taxon>Eukaryota</taxon>
        <taxon>Viridiplantae</taxon>
        <taxon>Streptophyta</taxon>
        <taxon>Embryophyta</taxon>
        <taxon>Tracheophyta</taxon>
        <taxon>Spermatophyta</taxon>
        <taxon>Magnoliopsida</taxon>
        <taxon>Ranunculales</taxon>
        <taxon>Circaeasteraceae</taxon>
        <taxon>Kingdonia</taxon>
    </lineage>
</organism>
<evidence type="ECO:0000256" key="1">
    <source>
        <dbReference type="SAM" id="Phobius"/>
    </source>
</evidence>
<evidence type="ECO:0008006" key="4">
    <source>
        <dbReference type="Google" id="ProtNLM"/>
    </source>
</evidence>
<protein>
    <recommendedName>
        <fullName evidence="4">DUF4408 domain-containing protein</fullName>
    </recommendedName>
</protein>
<dbReference type="Proteomes" id="UP000541444">
    <property type="component" value="Unassembled WGS sequence"/>
</dbReference>
<dbReference type="AlphaFoldDB" id="A0A7J7NHN1"/>
<feature type="transmembrane region" description="Helical" evidence="1">
    <location>
        <begin position="30"/>
        <end position="52"/>
    </location>
</feature>
<dbReference type="OrthoDB" id="1916829at2759"/>
<gene>
    <name evidence="2" type="ORF">GIB67_005557</name>
</gene>
<keyword evidence="3" id="KW-1185">Reference proteome</keyword>
<dbReference type="PANTHER" id="PTHR33640">
    <property type="entry name" value="TRANSMEMBRANE PROTEIN"/>
    <property type="match status" value="1"/>
</dbReference>
<feature type="transmembrane region" description="Helical" evidence="1">
    <location>
        <begin position="64"/>
        <end position="87"/>
    </location>
</feature>
<dbReference type="EMBL" id="JACGCM010000786">
    <property type="protein sequence ID" value="KAF6166695.1"/>
    <property type="molecule type" value="Genomic_DNA"/>
</dbReference>
<sequence length="225" mass="26395">MESSFNFDNVKAEKTQAMLRYNRLRKIGNLFRLIELFVALFLFSWFTFRLPFAFKISTDYFRQLYIVLFSPRFVFFVGNLIVVTLFVKSGQFSGQGSNSAGGSDLYDEFVMNRVHRHNVAVETPVFQDKEIVCEAVDTVVVDRKVFRRSQSEDMKKSFCVEKPKRELRRAETEVRRKVDVSDECVSDSDEEMSNEEFQRKIEAFIAKQVKFHRQESMAIVELNLV</sequence>
<proteinExistence type="predicted"/>
<keyword evidence="1" id="KW-0812">Transmembrane</keyword>
<evidence type="ECO:0000313" key="2">
    <source>
        <dbReference type="EMBL" id="KAF6166695.1"/>
    </source>
</evidence>